<dbReference type="EMBL" id="CAJQZP010001166">
    <property type="protein sequence ID" value="CAG5024745.1"/>
    <property type="molecule type" value="Genomic_DNA"/>
</dbReference>
<proteinExistence type="predicted"/>
<dbReference type="AlphaFoldDB" id="A0A8S3XID9"/>
<sequence length="142" mass="16271">MSLHMLLVHRNSSRPYWEYFRIICGGLLRAPCLPKKMPIIIYSDGCLYQNQNVVIANALLNLSIKHKTTIIQKFLEHGHTQMECDLVHSVIELKLSNCVIHLPYDYVTVTKEASASNPYKVIQIDHSFVKNTPIHPLGFTKL</sequence>
<name>A0A8S3XID9_PARAO</name>
<evidence type="ECO:0000313" key="1">
    <source>
        <dbReference type="EMBL" id="CAG5024745.1"/>
    </source>
</evidence>
<protein>
    <submittedName>
        <fullName evidence="1">(apollo) hypothetical protein</fullName>
    </submittedName>
</protein>
<dbReference type="OrthoDB" id="6776127at2759"/>
<organism evidence="1 2">
    <name type="scientific">Parnassius apollo</name>
    <name type="common">Apollo butterfly</name>
    <name type="synonym">Papilio apollo</name>
    <dbReference type="NCBI Taxonomy" id="110799"/>
    <lineage>
        <taxon>Eukaryota</taxon>
        <taxon>Metazoa</taxon>
        <taxon>Ecdysozoa</taxon>
        <taxon>Arthropoda</taxon>
        <taxon>Hexapoda</taxon>
        <taxon>Insecta</taxon>
        <taxon>Pterygota</taxon>
        <taxon>Neoptera</taxon>
        <taxon>Endopterygota</taxon>
        <taxon>Lepidoptera</taxon>
        <taxon>Glossata</taxon>
        <taxon>Ditrysia</taxon>
        <taxon>Papilionoidea</taxon>
        <taxon>Papilionidae</taxon>
        <taxon>Parnassiinae</taxon>
        <taxon>Parnassini</taxon>
        <taxon>Parnassius</taxon>
        <taxon>Parnassius</taxon>
    </lineage>
</organism>
<keyword evidence="2" id="KW-1185">Reference proteome</keyword>
<comment type="caution">
    <text evidence="1">The sequence shown here is derived from an EMBL/GenBank/DDBJ whole genome shotgun (WGS) entry which is preliminary data.</text>
</comment>
<evidence type="ECO:0000313" key="2">
    <source>
        <dbReference type="Proteomes" id="UP000691718"/>
    </source>
</evidence>
<accession>A0A8S3XID9</accession>
<reference evidence="1" key="1">
    <citation type="submission" date="2021-04" db="EMBL/GenBank/DDBJ databases">
        <authorList>
            <person name="Tunstrom K."/>
        </authorList>
    </citation>
    <scope>NUCLEOTIDE SEQUENCE</scope>
</reference>
<dbReference type="Proteomes" id="UP000691718">
    <property type="component" value="Unassembled WGS sequence"/>
</dbReference>
<gene>
    <name evidence="1" type="ORF">PAPOLLO_LOCUS18197</name>
</gene>